<dbReference type="Proteomes" id="UP000037274">
    <property type="component" value="Unassembled WGS sequence"/>
</dbReference>
<dbReference type="Proteomes" id="UP000035016">
    <property type="component" value="Chromosome Chromosome"/>
</dbReference>
<reference evidence="2 4" key="1">
    <citation type="submission" date="2015-02" db="EMBL/GenBank/DDBJ databases">
        <authorList>
            <person name="Gomez-Escribano P.J."/>
        </authorList>
    </citation>
    <scope>NUCLEOTIDE SEQUENCE [LARGE SCALE GENOMIC DNA]</scope>
    <source>
        <strain evidence="2">C34</strain>
        <strain evidence="4">C34 (DSM 42122 / NRRL B-24963)</strain>
    </source>
</reference>
<gene>
    <name evidence="2" type="primary">sle_38590</name>
    <name evidence="3" type="ORF">ACH49_04925</name>
</gene>
<evidence type="ECO:0000313" key="4">
    <source>
        <dbReference type="Proteomes" id="UP000035016"/>
    </source>
</evidence>
<name>A0A0F7VXW5_STRLW</name>
<accession>A0A0F7VXW5</accession>
<evidence type="ECO:0000313" key="3">
    <source>
        <dbReference type="EMBL" id="KMS81186.1"/>
    </source>
</evidence>
<protein>
    <submittedName>
        <fullName evidence="2">Uncharacterized protein</fullName>
    </submittedName>
</protein>
<evidence type="ECO:0000256" key="1">
    <source>
        <dbReference type="SAM" id="MobiDB-lite"/>
    </source>
</evidence>
<evidence type="ECO:0000313" key="2">
    <source>
        <dbReference type="EMBL" id="CQR63318.1"/>
    </source>
</evidence>
<feature type="compositionally biased region" description="Pro residues" evidence="1">
    <location>
        <begin position="64"/>
        <end position="76"/>
    </location>
</feature>
<reference evidence="3 5" key="2">
    <citation type="submission" date="2015-06" db="EMBL/GenBank/DDBJ databases">
        <title>Draft genome sequence of Streptomyces leeuwenhoekii C58, which produces the novel lasso peptide, chaxapeptin.</title>
        <authorList>
            <person name="Yi Y."/>
            <person name="Hai D."/>
            <person name="Jaspars M."/>
            <person name="Sheng H."/>
            <person name="Rateb M.E."/>
            <person name="Bull A."/>
            <person name="Goodfellow M."/>
            <person name="Asenjo J.A."/>
            <person name="Ebel R."/>
        </authorList>
    </citation>
    <scope>NUCLEOTIDE SEQUENCE [LARGE SCALE GENOMIC DNA]</scope>
    <source>
        <strain evidence="3 5">C58</strain>
    </source>
</reference>
<dbReference type="AlphaFoldDB" id="A0A0F7VXW5"/>
<dbReference type="EMBL" id="LN831790">
    <property type="protein sequence ID" value="CQR63318.1"/>
    <property type="molecule type" value="Genomic_DNA"/>
</dbReference>
<feature type="region of interest" description="Disordered" evidence="1">
    <location>
        <begin position="40"/>
        <end position="76"/>
    </location>
</feature>
<evidence type="ECO:0000313" key="5">
    <source>
        <dbReference type="Proteomes" id="UP000037274"/>
    </source>
</evidence>
<keyword evidence="5" id="KW-1185">Reference proteome</keyword>
<dbReference type="EMBL" id="LFEH01000010">
    <property type="protein sequence ID" value="KMS81186.1"/>
    <property type="molecule type" value="Genomic_DNA"/>
</dbReference>
<organism evidence="2 4">
    <name type="scientific">Streptomyces leeuwenhoekii</name>
    <dbReference type="NCBI Taxonomy" id="1437453"/>
    <lineage>
        <taxon>Bacteria</taxon>
        <taxon>Bacillati</taxon>
        <taxon>Actinomycetota</taxon>
        <taxon>Actinomycetes</taxon>
        <taxon>Kitasatosporales</taxon>
        <taxon>Streptomycetaceae</taxon>
        <taxon>Streptomyces</taxon>
    </lineage>
</organism>
<dbReference type="PATRIC" id="fig|1437453.5.peg.397"/>
<proteinExistence type="predicted"/>
<dbReference type="KEGG" id="sle:sle_38590"/>
<feature type="region of interest" description="Disordered" evidence="1">
    <location>
        <begin position="1"/>
        <end position="22"/>
    </location>
</feature>
<dbReference type="RefSeq" id="WP_047121934.1">
    <property type="nucleotide sequence ID" value="NZ_AZSD01000119.1"/>
</dbReference>
<sequence>MTSPTTMSPAPFLGMLPADPDPVADCETCQDLARKRRAARAAGNGSAVSDCNVLIRAHPHDPRPTPPSPPPHLPNR</sequence>